<proteinExistence type="predicted"/>
<protein>
    <submittedName>
        <fullName evidence="1">Uncharacterized protein</fullName>
    </submittedName>
</protein>
<accession>A0A1I0BMS7</accession>
<evidence type="ECO:0000313" key="1">
    <source>
        <dbReference type="EMBL" id="SET08333.1"/>
    </source>
</evidence>
<keyword evidence="2" id="KW-1185">Reference proteome</keyword>
<dbReference type="OrthoDB" id="1655846at2"/>
<dbReference type="Proteomes" id="UP000198558">
    <property type="component" value="Unassembled WGS sequence"/>
</dbReference>
<dbReference type="AlphaFoldDB" id="A0A1I0BMS7"/>
<dbReference type="RefSeq" id="WP_092351558.1">
    <property type="nucleotide sequence ID" value="NZ_FOIN01000001.1"/>
</dbReference>
<dbReference type="GeneID" id="78287235"/>
<evidence type="ECO:0000313" key="2">
    <source>
        <dbReference type="Proteomes" id="UP000198558"/>
    </source>
</evidence>
<name>A0A1I0BMS7_9FIRM</name>
<reference evidence="2" key="1">
    <citation type="submission" date="2016-10" db="EMBL/GenBank/DDBJ databases">
        <authorList>
            <person name="Varghese N."/>
            <person name="Submissions S."/>
        </authorList>
    </citation>
    <scope>NUCLEOTIDE SEQUENCE [LARGE SCALE GENOMIC DNA]</scope>
    <source>
        <strain evidence="2">DSM 1551</strain>
    </source>
</reference>
<organism evidence="1 2">
    <name type="scientific">Thomasclavelia cocleata</name>
    <dbReference type="NCBI Taxonomy" id="69824"/>
    <lineage>
        <taxon>Bacteria</taxon>
        <taxon>Bacillati</taxon>
        <taxon>Bacillota</taxon>
        <taxon>Erysipelotrichia</taxon>
        <taxon>Erysipelotrichales</taxon>
        <taxon>Coprobacillaceae</taxon>
        <taxon>Thomasclavelia</taxon>
    </lineage>
</organism>
<gene>
    <name evidence="1" type="ORF">SAMN04489758_101193</name>
</gene>
<dbReference type="EMBL" id="FOIN01000001">
    <property type="protein sequence ID" value="SET08333.1"/>
    <property type="molecule type" value="Genomic_DNA"/>
</dbReference>
<sequence>MKDRELIARNIINIIDITNCHNWIMFMNDDMYKQIYDYMMVISKGNKAANKYIEEIMLNNKEVIDKIVQDVDISTLEFNTLMESFREYKREFMLK</sequence>